<feature type="transmembrane region" description="Helical" evidence="8">
    <location>
        <begin position="12"/>
        <end position="34"/>
    </location>
</feature>
<feature type="transmembrane region" description="Helical" evidence="8">
    <location>
        <begin position="54"/>
        <end position="77"/>
    </location>
</feature>
<dbReference type="GO" id="GO:0005886">
    <property type="term" value="C:plasma membrane"/>
    <property type="evidence" value="ECO:0007669"/>
    <property type="project" value="UniProtKB-SubCell"/>
</dbReference>
<dbReference type="GO" id="GO:0055085">
    <property type="term" value="P:transmembrane transport"/>
    <property type="evidence" value="ECO:0007669"/>
    <property type="project" value="InterPro"/>
</dbReference>
<dbReference type="PANTHER" id="PTHR42929:SF1">
    <property type="entry name" value="INNER MEMBRANE ABC TRANSPORTER PERMEASE PROTEIN YDCU-RELATED"/>
    <property type="match status" value="1"/>
</dbReference>
<evidence type="ECO:0000256" key="2">
    <source>
        <dbReference type="ARBA" id="ARBA00007069"/>
    </source>
</evidence>
<keyword evidence="11" id="KW-1185">Reference proteome</keyword>
<dbReference type="EMBL" id="UGYZ01000002">
    <property type="protein sequence ID" value="SUJ00244.1"/>
    <property type="molecule type" value="Genomic_DNA"/>
</dbReference>
<keyword evidence="3" id="KW-0813">Transport</keyword>
<evidence type="ECO:0000256" key="4">
    <source>
        <dbReference type="ARBA" id="ARBA00022475"/>
    </source>
</evidence>
<evidence type="ECO:0000256" key="7">
    <source>
        <dbReference type="ARBA" id="ARBA00023136"/>
    </source>
</evidence>
<sequence>MNNKLLRPIYSVPYASWLILFVIAPILLILYFSFFDITGNFTLNNYRNFFTSTYFTLTMSSFWYAFLITFFSLLFSYPTAYFLTKTKHKQLWLLLIIIPSWINLLLKTYAFIGLFGLYGPINAFFEVIGIGQKQLLFTDFSFVFVSVYIFIPFMILPIFNALDKLNPTLIDAARDLGANHWTTFTKVIWPLTINGVKSGIQVVFIPALSLFMITRLIAGNKVITLGTAIEQQFLVTQNWGMGSTIAVFLILFMFIIMLLTHGSERGTTTNGKIK</sequence>
<evidence type="ECO:0000256" key="5">
    <source>
        <dbReference type="ARBA" id="ARBA00022692"/>
    </source>
</evidence>
<accession>A0A380BEX7</accession>
<keyword evidence="6 8" id="KW-1133">Transmembrane helix</keyword>
<dbReference type="InterPro" id="IPR035906">
    <property type="entry name" value="MetI-like_sf"/>
</dbReference>
<name>A0A380BEX7_SPOPA</name>
<comment type="subcellular location">
    <subcellularLocation>
        <location evidence="1">Cell membrane</location>
        <topology evidence="1">Multi-pass membrane protein</topology>
    </subcellularLocation>
</comment>
<keyword evidence="4" id="KW-1003">Cell membrane</keyword>
<gene>
    <name evidence="10" type="primary">potB_2</name>
    <name evidence="10" type="ORF">NCTC4822_00889</name>
</gene>
<feature type="transmembrane region" description="Helical" evidence="8">
    <location>
        <begin position="199"/>
        <end position="218"/>
    </location>
</feature>
<evidence type="ECO:0000313" key="11">
    <source>
        <dbReference type="Proteomes" id="UP000254519"/>
    </source>
</evidence>
<protein>
    <submittedName>
        <fullName evidence="10">Spermidine/putrescine transport system permease protein PotB</fullName>
    </submittedName>
</protein>
<dbReference type="Proteomes" id="UP000254519">
    <property type="component" value="Unassembled WGS sequence"/>
</dbReference>
<dbReference type="SUPFAM" id="SSF161098">
    <property type="entry name" value="MetI-like"/>
    <property type="match status" value="1"/>
</dbReference>
<evidence type="ECO:0000256" key="8">
    <source>
        <dbReference type="SAM" id="Phobius"/>
    </source>
</evidence>
<evidence type="ECO:0000259" key="9">
    <source>
        <dbReference type="PROSITE" id="PS50928"/>
    </source>
</evidence>
<dbReference type="OrthoDB" id="9807047at2"/>
<dbReference type="CDD" id="cd06261">
    <property type="entry name" value="TM_PBP2"/>
    <property type="match status" value="1"/>
</dbReference>
<reference evidence="10 11" key="1">
    <citation type="submission" date="2018-06" db="EMBL/GenBank/DDBJ databases">
        <authorList>
            <consortium name="Pathogen Informatics"/>
            <person name="Doyle S."/>
        </authorList>
    </citation>
    <scope>NUCLEOTIDE SEQUENCE [LARGE SCALE GENOMIC DNA]</scope>
    <source>
        <strain evidence="11">ATCC 11859 / DSM 33 / NCIB 8841 / NCTC 4822</strain>
    </source>
</reference>
<dbReference type="PANTHER" id="PTHR42929">
    <property type="entry name" value="INNER MEMBRANE ABC TRANSPORTER PERMEASE PROTEIN YDCU-RELATED-RELATED"/>
    <property type="match status" value="1"/>
</dbReference>
<organism evidence="10 11">
    <name type="scientific">Sporosarcina pasteurii</name>
    <name type="common">Bacillus pasteurii</name>
    <dbReference type="NCBI Taxonomy" id="1474"/>
    <lineage>
        <taxon>Bacteria</taxon>
        <taxon>Bacillati</taxon>
        <taxon>Bacillota</taxon>
        <taxon>Bacilli</taxon>
        <taxon>Bacillales</taxon>
        <taxon>Caryophanaceae</taxon>
        <taxon>Sporosarcina</taxon>
    </lineage>
</organism>
<dbReference type="AlphaFoldDB" id="A0A380BEX7"/>
<feature type="transmembrane region" description="Helical" evidence="8">
    <location>
        <begin position="239"/>
        <end position="259"/>
    </location>
</feature>
<dbReference type="RefSeq" id="WP_115360320.1">
    <property type="nucleotide sequence ID" value="NZ_CP038012.1"/>
</dbReference>
<proteinExistence type="inferred from homology"/>
<feature type="transmembrane region" description="Helical" evidence="8">
    <location>
        <begin position="89"/>
        <end position="106"/>
    </location>
</feature>
<dbReference type="InterPro" id="IPR000515">
    <property type="entry name" value="MetI-like"/>
</dbReference>
<keyword evidence="7 8" id="KW-0472">Membrane</keyword>
<evidence type="ECO:0000256" key="1">
    <source>
        <dbReference type="ARBA" id="ARBA00004651"/>
    </source>
</evidence>
<evidence type="ECO:0000256" key="3">
    <source>
        <dbReference type="ARBA" id="ARBA00022448"/>
    </source>
</evidence>
<evidence type="ECO:0000256" key="6">
    <source>
        <dbReference type="ARBA" id="ARBA00022989"/>
    </source>
</evidence>
<evidence type="ECO:0000313" key="10">
    <source>
        <dbReference type="EMBL" id="SUJ00244.1"/>
    </source>
</evidence>
<comment type="similarity">
    <text evidence="2">Belongs to the binding-protein-dependent transport system permease family. CysTW subfamily.</text>
</comment>
<keyword evidence="5 8" id="KW-0812">Transmembrane</keyword>
<dbReference type="Gene3D" id="1.10.3720.10">
    <property type="entry name" value="MetI-like"/>
    <property type="match status" value="1"/>
</dbReference>
<feature type="domain" description="ABC transmembrane type-1" evidence="9">
    <location>
        <begin position="58"/>
        <end position="260"/>
    </location>
</feature>
<feature type="transmembrane region" description="Helical" evidence="8">
    <location>
        <begin position="142"/>
        <end position="162"/>
    </location>
</feature>
<dbReference type="PROSITE" id="PS50928">
    <property type="entry name" value="ABC_TM1"/>
    <property type="match status" value="1"/>
</dbReference>